<reference evidence="2 3" key="1">
    <citation type="journal article" date="2023" name="Plants (Basel)">
        <title>Bridging the Gap: Combining Genomics and Transcriptomics Approaches to Understand Stylosanthes scabra, an Orphan Legume from the Brazilian Caatinga.</title>
        <authorList>
            <person name="Ferreira-Neto J.R.C."/>
            <person name="da Silva M.D."/>
            <person name="Binneck E."/>
            <person name="de Melo N.F."/>
            <person name="da Silva R.H."/>
            <person name="de Melo A.L.T.M."/>
            <person name="Pandolfi V."/>
            <person name="Bustamante F.O."/>
            <person name="Brasileiro-Vidal A.C."/>
            <person name="Benko-Iseppon A.M."/>
        </authorList>
    </citation>
    <scope>NUCLEOTIDE SEQUENCE [LARGE SCALE GENOMIC DNA]</scope>
    <source>
        <tissue evidence="2">Leaves</tissue>
    </source>
</reference>
<sequence length="320" mass="36743">MTCPCGIGAENHAQCRPPPPRHSPYSIPQPLPAAQMISSLWATQSWPYSPRIGPRGWSVTLPPVTRELELFGPSLRGDFSDRGNDDFYWALRGCGFLSFCNRPINYSAPKDPKACLRRLGRLNRLFSAFSFLLSFFFEFLCFSLIFLQPWWTALLSLTLPSQVSFSAGLFISEMEKKKSYQNDRNPRVLSPAERELYGWIDAEVFTQSSVINPDHLPELCYEMRLTQDLASERDYILEAVGPSDREVLTRCRVAANQLHLNGWGFLRNFERVCLHFGFHPSWRTFLYTYQLHAPPPGNGFLSFCAYQGRRLFDAFEESIQ</sequence>
<dbReference type="Proteomes" id="UP001341840">
    <property type="component" value="Unassembled WGS sequence"/>
</dbReference>
<dbReference type="EMBL" id="JASCZI010182323">
    <property type="protein sequence ID" value="MED6187648.1"/>
    <property type="molecule type" value="Genomic_DNA"/>
</dbReference>
<feature type="transmembrane region" description="Helical" evidence="1">
    <location>
        <begin position="125"/>
        <end position="147"/>
    </location>
</feature>
<gene>
    <name evidence="2" type="ORF">PIB30_078361</name>
</gene>
<keyword evidence="1" id="KW-0472">Membrane</keyword>
<keyword evidence="3" id="KW-1185">Reference proteome</keyword>
<name>A0ABU6WSE9_9FABA</name>
<accession>A0ABU6WSE9</accession>
<protein>
    <submittedName>
        <fullName evidence="2">Uncharacterized protein</fullName>
    </submittedName>
</protein>
<evidence type="ECO:0000256" key="1">
    <source>
        <dbReference type="SAM" id="Phobius"/>
    </source>
</evidence>
<keyword evidence="1" id="KW-1133">Transmembrane helix</keyword>
<organism evidence="2 3">
    <name type="scientific">Stylosanthes scabra</name>
    <dbReference type="NCBI Taxonomy" id="79078"/>
    <lineage>
        <taxon>Eukaryota</taxon>
        <taxon>Viridiplantae</taxon>
        <taxon>Streptophyta</taxon>
        <taxon>Embryophyta</taxon>
        <taxon>Tracheophyta</taxon>
        <taxon>Spermatophyta</taxon>
        <taxon>Magnoliopsida</taxon>
        <taxon>eudicotyledons</taxon>
        <taxon>Gunneridae</taxon>
        <taxon>Pentapetalae</taxon>
        <taxon>rosids</taxon>
        <taxon>fabids</taxon>
        <taxon>Fabales</taxon>
        <taxon>Fabaceae</taxon>
        <taxon>Papilionoideae</taxon>
        <taxon>50 kb inversion clade</taxon>
        <taxon>dalbergioids sensu lato</taxon>
        <taxon>Dalbergieae</taxon>
        <taxon>Pterocarpus clade</taxon>
        <taxon>Stylosanthes</taxon>
    </lineage>
</organism>
<evidence type="ECO:0000313" key="2">
    <source>
        <dbReference type="EMBL" id="MED6187648.1"/>
    </source>
</evidence>
<proteinExistence type="predicted"/>
<comment type="caution">
    <text evidence="2">The sequence shown here is derived from an EMBL/GenBank/DDBJ whole genome shotgun (WGS) entry which is preliminary data.</text>
</comment>
<keyword evidence="1" id="KW-0812">Transmembrane</keyword>
<evidence type="ECO:0000313" key="3">
    <source>
        <dbReference type="Proteomes" id="UP001341840"/>
    </source>
</evidence>